<feature type="compositionally biased region" description="Low complexity" evidence="5">
    <location>
        <begin position="27"/>
        <end position="45"/>
    </location>
</feature>
<accession>A0ABW1IEW1</accession>
<dbReference type="PRINTS" id="PR00762">
    <property type="entry name" value="CLCHANNEL"/>
</dbReference>
<feature type="transmembrane region" description="Helical" evidence="6">
    <location>
        <begin position="103"/>
        <end position="122"/>
    </location>
</feature>
<dbReference type="Gene3D" id="1.10.3080.10">
    <property type="entry name" value="Clc chloride channel"/>
    <property type="match status" value="1"/>
</dbReference>
<keyword evidence="2 6" id="KW-0812">Transmembrane</keyword>
<feature type="transmembrane region" description="Helical" evidence="6">
    <location>
        <begin position="280"/>
        <end position="300"/>
    </location>
</feature>
<sequence length="471" mass="45916">MAQADEVARTGGTAGTGATAGTGTPGTGATAATGTPGTGRATAATPSPEAVLRSSGYTRLLLLAAVVGAPISAAAYFFLQLVAGLQGWVYTDLPRALGFAAAPVWWPFPVLAVAGLGVGLVIRHLPGHGGHSPADGFHTGTTPIPRELPGILLAALIGLGLGVVLGPEAPLIALGGGLGVLALYAARRGADGRTAAVLAATGSFAAISALLGSPILGAFLLMEASLAAGAALGVILLPGLLAAGVGSLIFLGLDSLTGLGTASLTLPGLPPFGRTDVVQFGWAVLAGLLAALVGTAIHRLTAVVRQHVEPRIVVAGPVIGVVVAGLAVLAAVLGGHDVSFVLFSGQDGLGRLLAGQAGWAPTALAVVLVAKALGYALCLASFRGGPIFPALFIGGAGGLLLSHLPGLPLVAGVAIGIGAMAVVMLRLPLTSVLLATLLLGSDGIAVMPLVIVAVVVAHVTAARLAPAAPTV</sequence>
<name>A0ABW1IEW1_9PSEU</name>
<feature type="transmembrane region" description="Helical" evidence="6">
    <location>
        <begin position="359"/>
        <end position="380"/>
    </location>
</feature>
<dbReference type="EMBL" id="JBHSQK010000067">
    <property type="protein sequence ID" value="MFC5951268.1"/>
    <property type="molecule type" value="Genomic_DNA"/>
</dbReference>
<dbReference type="SUPFAM" id="SSF81340">
    <property type="entry name" value="Clc chloride channel"/>
    <property type="match status" value="1"/>
</dbReference>
<dbReference type="PANTHER" id="PTHR43427">
    <property type="entry name" value="CHLORIDE CHANNEL PROTEIN CLC-E"/>
    <property type="match status" value="1"/>
</dbReference>
<evidence type="ECO:0000256" key="2">
    <source>
        <dbReference type="ARBA" id="ARBA00022692"/>
    </source>
</evidence>
<evidence type="ECO:0000256" key="6">
    <source>
        <dbReference type="SAM" id="Phobius"/>
    </source>
</evidence>
<comment type="caution">
    <text evidence="7">The sequence shown here is derived from an EMBL/GenBank/DDBJ whole genome shotgun (WGS) entry which is preliminary data.</text>
</comment>
<evidence type="ECO:0000256" key="4">
    <source>
        <dbReference type="ARBA" id="ARBA00023136"/>
    </source>
</evidence>
<evidence type="ECO:0000256" key="3">
    <source>
        <dbReference type="ARBA" id="ARBA00022989"/>
    </source>
</evidence>
<dbReference type="InterPro" id="IPR050368">
    <property type="entry name" value="ClC-type_chloride_channel"/>
</dbReference>
<dbReference type="Proteomes" id="UP001596119">
    <property type="component" value="Unassembled WGS sequence"/>
</dbReference>
<evidence type="ECO:0000256" key="1">
    <source>
        <dbReference type="ARBA" id="ARBA00004141"/>
    </source>
</evidence>
<feature type="transmembrane region" description="Helical" evidence="6">
    <location>
        <begin position="312"/>
        <end position="333"/>
    </location>
</feature>
<feature type="transmembrane region" description="Helical" evidence="6">
    <location>
        <begin position="196"/>
        <end position="221"/>
    </location>
</feature>
<dbReference type="RefSeq" id="WP_379569052.1">
    <property type="nucleotide sequence ID" value="NZ_JBHSQK010000067.1"/>
</dbReference>
<keyword evidence="4 6" id="KW-0472">Membrane</keyword>
<dbReference type="InterPro" id="IPR001807">
    <property type="entry name" value="ClC"/>
</dbReference>
<evidence type="ECO:0000313" key="7">
    <source>
        <dbReference type="EMBL" id="MFC5951268.1"/>
    </source>
</evidence>
<feature type="compositionally biased region" description="Gly residues" evidence="5">
    <location>
        <begin position="12"/>
        <end position="26"/>
    </location>
</feature>
<evidence type="ECO:0000256" key="5">
    <source>
        <dbReference type="SAM" id="MobiDB-lite"/>
    </source>
</evidence>
<proteinExistence type="predicted"/>
<dbReference type="InterPro" id="IPR014743">
    <property type="entry name" value="Cl-channel_core"/>
</dbReference>
<keyword evidence="3 6" id="KW-1133">Transmembrane helix</keyword>
<gene>
    <name evidence="7" type="ORF">ACFQH9_23650</name>
</gene>
<feature type="transmembrane region" description="Helical" evidence="6">
    <location>
        <begin position="228"/>
        <end position="253"/>
    </location>
</feature>
<organism evidence="7 8">
    <name type="scientific">Pseudonocardia lutea</name>
    <dbReference type="NCBI Taxonomy" id="2172015"/>
    <lineage>
        <taxon>Bacteria</taxon>
        <taxon>Bacillati</taxon>
        <taxon>Actinomycetota</taxon>
        <taxon>Actinomycetes</taxon>
        <taxon>Pseudonocardiales</taxon>
        <taxon>Pseudonocardiaceae</taxon>
        <taxon>Pseudonocardia</taxon>
    </lineage>
</organism>
<feature type="transmembrane region" description="Helical" evidence="6">
    <location>
        <begin position="60"/>
        <end position="83"/>
    </location>
</feature>
<comment type="subcellular location">
    <subcellularLocation>
        <location evidence="1">Membrane</location>
        <topology evidence="1">Multi-pass membrane protein</topology>
    </subcellularLocation>
</comment>
<feature type="region of interest" description="Disordered" evidence="5">
    <location>
        <begin position="1"/>
        <end position="48"/>
    </location>
</feature>
<feature type="transmembrane region" description="Helical" evidence="6">
    <location>
        <begin position="151"/>
        <end position="184"/>
    </location>
</feature>
<reference evidence="8" key="1">
    <citation type="journal article" date="2019" name="Int. J. Syst. Evol. Microbiol.">
        <title>The Global Catalogue of Microorganisms (GCM) 10K type strain sequencing project: providing services to taxonomists for standard genome sequencing and annotation.</title>
        <authorList>
            <consortium name="The Broad Institute Genomics Platform"/>
            <consortium name="The Broad Institute Genome Sequencing Center for Infectious Disease"/>
            <person name="Wu L."/>
            <person name="Ma J."/>
        </authorList>
    </citation>
    <scope>NUCLEOTIDE SEQUENCE [LARGE SCALE GENOMIC DNA]</scope>
    <source>
        <strain evidence="8">CGMCC 4.7397</strain>
    </source>
</reference>
<dbReference type="PANTHER" id="PTHR43427:SF12">
    <property type="entry name" value="CHLORIDE TRANSPORTER"/>
    <property type="match status" value="1"/>
</dbReference>
<keyword evidence="8" id="KW-1185">Reference proteome</keyword>
<evidence type="ECO:0000313" key="8">
    <source>
        <dbReference type="Proteomes" id="UP001596119"/>
    </source>
</evidence>
<protein>
    <submittedName>
        <fullName evidence="7">Chloride channel protein</fullName>
    </submittedName>
</protein>
<feature type="transmembrane region" description="Helical" evidence="6">
    <location>
        <begin position="410"/>
        <end position="439"/>
    </location>
</feature>
<dbReference type="Pfam" id="PF00654">
    <property type="entry name" value="Voltage_CLC"/>
    <property type="match status" value="1"/>
</dbReference>